<evidence type="ECO:0000313" key="3">
    <source>
        <dbReference type="EMBL" id="GLI00820.1"/>
    </source>
</evidence>
<comment type="caution">
    <text evidence="3">The sequence shown here is derived from an EMBL/GenBank/DDBJ whole genome shotgun (WGS) entry which is preliminary data.</text>
</comment>
<keyword evidence="4" id="KW-1185">Reference proteome</keyword>
<dbReference type="PANTHER" id="PTHR35176">
    <property type="entry name" value="HEME OXYGENASE HI_0854-RELATED"/>
    <property type="match status" value="1"/>
</dbReference>
<dbReference type="Gene3D" id="2.30.110.10">
    <property type="entry name" value="Electron Transport, Fmn-binding Protein, Chain A"/>
    <property type="match status" value="1"/>
</dbReference>
<name>A0ABQ5R335_9ACTN</name>
<protein>
    <submittedName>
        <fullName evidence="3">Pyridoxamine 5'-phosphate oxidase</fullName>
    </submittedName>
</protein>
<dbReference type="InterPro" id="IPR011576">
    <property type="entry name" value="Pyridox_Oxase_N"/>
</dbReference>
<reference evidence="3" key="1">
    <citation type="submission" date="2022-12" db="EMBL/GenBank/DDBJ databases">
        <title>New Phytohabitans aurantiacus sp. RD004123 nov., an actinomycete isolated from soil.</title>
        <authorList>
            <person name="Triningsih D.W."/>
            <person name="Harunari E."/>
            <person name="Igarashi Y."/>
        </authorList>
    </citation>
    <scope>NUCLEOTIDE SEQUENCE</scope>
    <source>
        <strain evidence="3">RD004123</strain>
    </source>
</reference>
<evidence type="ECO:0000259" key="2">
    <source>
        <dbReference type="Pfam" id="PF01243"/>
    </source>
</evidence>
<evidence type="ECO:0000256" key="1">
    <source>
        <dbReference type="ARBA" id="ARBA00023002"/>
    </source>
</evidence>
<accession>A0ABQ5R335</accession>
<dbReference type="InterPro" id="IPR012349">
    <property type="entry name" value="Split_barrel_FMN-bd"/>
</dbReference>
<gene>
    <name evidence="3" type="ORF">Pa4123_60960</name>
</gene>
<dbReference type="EMBL" id="BSDI01000037">
    <property type="protein sequence ID" value="GLI00820.1"/>
    <property type="molecule type" value="Genomic_DNA"/>
</dbReference>
<dbReference type="InterPro" id="IPR052019">
    <property type="entry name" value="F420H2_bilvrd_red/Heme_oxyg"/>
</dbReference>
<organism evidence="3 4">
    <name type="scientific">Phytohabitans aurantiacus</name>
    <dbReference type="NCBI Taxonomy" id="3016789"/>
    <lineage>
        <taxon>Bacteria</taxon>
        <taxon>Bacillati</taxon>
        <taxon>Actinomycetota</taxon>
        <taxon>Actinomycetes</taxon>
        <taxon>Micromonosporales</taxon>
        <taxon>Micromonosporaceae</taxon>
    </lineage>
</organism>
<dbReference type="Pfam" id="PF01243">
    <property type="entry name" value="PNPOx_N"/>
    <property type="match status" value="1"/>
</dbReference>
<dbReference type="PANTHER" id="PTHR35176:SF4">
    <property type="entry name" value="PYRIDOXAMINE 5'-PHOSPHATE OXIDASE-RELATED FMN-BINDING"/>
    <property type="match status" value="1"/>
</dbReference>
<sequence length="176" mass="18921">MTDYMNEPISTRNLDQYGSAELPWSRPRDLLASESPESDLTFFVATVRPDGRPHTAGVGAVWVDDALYFVGGPGTRRSRNLAANPACTVSVRLPGIDLVLEGDAHRVTDPSTLERVATVYRGGGWPASVEGDGLTAPFTAPSAGPPPWHLYRLTLHTAFGVAAAEPHGATRWDFAH</sequence>
<evidence type="ECO:0000313" key="4">
    <source>
        <dbReference type="Proteomes" id="UP001144280"/>
    </source>
</evidence>
<feature type="domain" description="Pyridoxamine 5'-phosphate oxidase N-terminal" evidence="2">
    <location>
        <begin position="38"/>
        <end position="119"/>
    </location>
</feature>
<dbReference type="Proteomes" id="UP001144280">
    <property type="component" value="Unassembled WGS sequence"/>
</dbReference>
<keyword evidence="1" id="KW-0560">Oxidoreductase</keyword>
<proteinExistence type="predicted"/>
<dbReference type="SUPFAM" id="SSF50475">
    <property type="entry name" value="FMN-binding split barrel"/>
    <property type="match status" value="1"/>
</dbReference>